<dbReference type="OMA" id="ERCAIEN"/>
<name>B4MA67_DROVI</name>
<dbReference type="EMBL" id="CH940655">
    <property type="protein sequence ID" value="EDW66126.1"/>
    <property type="molecule type" value="Genomic_DNA"/>
</dbReference>
<gene>
    <name evidence="2" type="primary">Dvir\GJ15850</name>
    <name evidence="2" type="ORF">Dvir_GJ15850</name>
</gene>
<evidence type="ECO:0000256" key="1">
    <source>
        <dbReference type="SAM" id="Phobius"/>
    </source>
</evidence>
<proteinExistence type="predicted"/>
<feature type="transmembrane region" description="Helical" evidence="1">
    <location>
        <begin position="58"/>
        <end position="75"/>
    </location>
</feature>
<dbReference type="AlphaFoldDB" id="B4MA67"/>
<organism evidence="2 3">
    <name type="scientific">Drosophila virilis</name>
    <name type="common">Fruit fly</name>
    <dbReference type="NCBI Taxonomy" id="7244"/>
    <lineage>
        <taxon>Eukaryota</taxon>
        <taxon>Metazoa</taxon>
        <taxon>Ecdysozoa</taxon>
        <taxon>Arthropoda</taxon>
        <taxon>Hexapoda</taxon>
        <taxon>Insecta</taxon>
        <taxon>Pterygota</taxon>
        <taxon>Neoptera</taxon>
        <taxon>Endopterygota</taxon>
        <taxon>Diptera</taxon>
        <taxon>Brachycera</taxon>
        <taxon>Muscomorpha</taxon>
        <taxon>Ephydroidea</taxon>
        <taxon>Drosophilidae</taxon>
        <taxon>Drosophila</taxon>
    </lineage>
</organism>
<keyword evidence="3" id="KW-1185">Reference proteome</keyword>
<sequence length="129" mass="14897">MMDFRKNLLATTNLFVIALTFVIFTVMEDKISYLVLDAAYQLQKNPASQVLNDGERLLNLWLLMCTVCVGTFWLMREQLTIDFNGLILQQREAEDMLSMQIHVLANMGPRVVNLEERLQEAVERCAIEN</sequence>
<reference evidence="2 3" key="1">
    <citation type="journal article" date="2007" name="Nature">
        <title>Evolution of genes and genomes on the Drosophila phylogeny.</title>
        <authorList>
            <consortium name="Drosophila 12 Genomes Consortium"/>
            <person name="Clark A.G."/>
            <person name="Eisen M.B."/>
            <person name="Smith D.R."/>
            <person name="Bergman C.M."/>
            <person name="Oliver B."/>
            <person name="Markow T.A."/>
            <person name="Kaufman T.C."/>
            <person name="Kellis M."/>
            <person name="Gelbart W."/>
            <person name="Iyer V.N."/>
            <person name="Pollard D.A."/>
            <person name="Sackton T.B."/>
            <person name="Larracuente A.M."/>
            <person name="Singh N.D."/>
            <person name="Abad J.P."/>
            <person name="Abt D.N."/>
            <person name="Adryan B."/>
            <person name="Aguade M."/>
            <person name="Akashi H."/>
            <person name="Anderson W.W."/>
            <person name="Aquadro C.F."/>
            <person name="Ardell D.H."/>
            <person name="Arguello R."/>
            <person name="Artieri C.G."/>
            <person name="Barbash D.A."/>
            <person name="Barker D."/>
            <person name="Barsanti P."/>
            <person name="Batterham P."/>
            <person name="Batzoglou S."/>
            <person name="Begun D."/>
            <person name="Bhutkar A."/>
            <person name="Blanco E."/>
            <person name="Bosak S.A."/>
            <person name="Bradley R.K."/>
            <person name="Brand A.D."/>
            <person name="Brent M.R."/>
            <person name="Brooks A.N."/>
            <person name="Brown R.H."/>
            <person name="Butlin R.K."/>
            <person name="Caggese C."/>
            <person name="Calvi B.R."/>
            <person name="Bernardo de Carvalho A."/>
            <person name="Caspi A."/>
            <person name="Castrezana S."/>
            <person name="Celniker S.E."/>
            <person name="Chang J.L."/>
            <person name="Chapple C."/>
            <person name="Chatterji S."/>
            <person name="Chinwalla A."/>
            <person name="Civetta A."/>
            <person name="Clifton S.W."/>
            <person name="Comeron J.M."/>
            <person name="Costello J.C."/>
            <person name="Coyne J.A."/>
            <person name="Daub J."/>
            <person name="David R.G."/>
            <person name="Delcher A.L."/>
            <person name="Delehaunty K."/>
            <person name="Do C.B."/>
            <person name="Ebling H."/>
            <person name="Edwards K."/>
            <person name="Eickbush T."/>
            <person name="Evans J.D."/>
            <person name="Filipski A."/>
            <person name="Findeiss S."/>
            <person name="Freyhult E."/>
            <person name="Fulton L."/>
            <person name="Fulton R."/>
            <person name="Garcia A.C."/>
            <person name="Gardiner A."/>
            <person name="Garfield D.A."/>
            <person name="Garvin B.E."/>
            <person name="Gibson G."/>
            <person name="Gilbert D."/>
            <person name="Gnerre S."/>
            <person name="Godfrey J."/>
            <person name="Good R."/>
            <person name="Gotea V."/>
            <person name="Gravely B."/>
            <person name="Greenberg A.J."/>
            <person name="Griffiths-Jones S."/>
            <person name="Gross S."/>
            <person name="Guigo R."/>
            <person name="Gustafson E.A."/>
            <person name="Haerty W."/>
            <person name="Hahn M.W."/>
            <person name="Halligan D.L."/>
            <person name="Halpern A.L."/>
            <person name="Halter G.M."/>
            <person name="Han M.V."/>
            <person name="Heger A."/>
            <person name="Hillier L."/>
            <person name="Hinrichs A.S."/>
            <person name="Holmes I."/>
            <person name="Hoskins R.A."/>
            <person name="Hubisz M.J."/>
            <person name="Hultmark D."/>
            <person name="Huntley M.A."/>
            <person name="Jaffe D.B."/>
            <person name="Jagadeeshan S."/>
            <person name="Jeck W.R."/>
            <person name="Johnson J."/>
            <person name="Jones C.D."/>
            <person name="Jordan W.C."/>
            <person name="Karpen G.H."/>
            <person name="Kataoka E."/>
            <person name="Keightley P.D."/>
            <person name="Kheradpour P."/>
            <person name="Kirkness E.F."/>
            <person name="Koerich L.B."/>
            <person name="Kristiansen K."/>
            <person name="Kudrna D."/>
            <person name="Kulathinal R.J."/>
            <person name="Kumar S."/>
            <person name="Kwok R."/>
            <person name="Lander E."/>
            <person name="Langley C.H."/>
            <person name="Lapoint R."/>
            <person name="Lazzaro B.P."/>
            <person name="Lee S.J."/>
            <person name="Levesque L."/>
            <person name="Li R."/>
            <person name="Lin C.F."/>
            <person name="Lin M.F."/>
            <person name="Lindblad-Toh K."/>
            <person name="Llopart A."/>
            <person name="Long M."/>
            <person name="Low L."/>
            <person name="Lozovsky E."/>
            <person name="Lu J."/>
            <person name="Luo M."/>
            <person name="Machado C.A."/>
            <person name="Makalowski W."/>
            <person name="Marzo M."/>
            <person name="Matsuda M."/>
            <person name="Matzkin L."/>
            <person name="McAllister B."/>
            <person name="McBride C.S."/>
            <person name="McKernan B."/>
            <person name="McKernan K."/>
            <person name="Mendez-Lago M."/>
            <person name="Minx P."/>
            <person name="Mollenhauer M.U."/>
            <person name="Montooth K."/>
            <person name="Mount S.M."/>
            <person name="Mu X."/>
            <person name="Myers E."/>
            <person name="Negre B."/>
            <person name="Newfeld S."/>
            <person name="Nielsen R."/>
            <person name="Noor M.A."/>
            <person name="O'Grady P."/>
            <person name="Pachter L."/>
            <person name="Papaceit M."/>
            <person name="Parisi M.J."/>
            <person name="Parisi M."/>
            <person name="Parts L."/>
            <person name="Pedersen J.S."/>
            <person name="Pesole G."/>
            <person name="Phillippy A.M."/>
            <person name="Ponting C.P."/>
            <person name="Pop M."/>
            <person name="Porcelli D."/>
            <person name="Powell J.R."/>
            <person name="Prohaska S."/>
            <person name="Pruitt K."/>
            <person name="Puig M."/>
            <person name="Quesneville H."/>
            <person name="Ram K.R."/>
            <person name="Rand D."/>
            <person name="Rasmussen M.D."/>
            <person name="Reed L.K."/>
            <person name="Reenan R."/>
            <person name="Reily A."/>
            <person name="Remington K.A."/>
            <person name="Rieger T.T."/>
            <person name="Ritchie M.G."/>
            <person name="Robin C."/>
            <person name="Rogers Y.H."/>
            <person name="Rohde C."/>
            <person name="Rozas J."/>
            <person name="Rubenfield M.J."/>
            <person name="Ruiz A."/>
            <person name="Russo S."/>
            <person name="Salzberg S.L."/>
            <person name="Sanchez-Gracia A."/>
            <person name="Saranga D.J."/>
            <person name="Sato H."/>
            <person name="Schaeffer S.W."/>
            <person name="Schatz M.C."/>
            <person name="Schlenke T."/>
            <person name="Schwartz R."/>
            <person name="Segarra C."/>
            <person name="Singh R.S."/>
            <person name="Sirot L."/>
            <person name="Sirota M."/>
            <person name="Sisneros N.B."/>
            <person name="Smith C.D."/>
            <person name="Smith T.F."/>
            <person name="Spieth J."/>
            <person name="Stage D.E."/>
            <person name="Stark A."/>
            <person name="Stephan W."/>
            <person name="Strausberg R.L."/>
            <person name="Strempel S."/>
            <person name="Sturgill D."/>
            <person name="Sutton G."/>
            <person name="Sutton G.G."/>
            <person name="Tao W."/>
            <person name="Teichmann S."/>
            <person name="Tobari Y.N."/>
            <person name="Tomimura Y."/>
            <person name="Tsolas J.M."/>
            <person name="Valente V.L."/>
            <person name="Venter E."/>
            <person name="Venter J.C."/>
            <person name="Vicario S."/>
            <person name="Vieira F.G."/>
            <person name="Vilella A.J."/>
            <person name="Villasante A."/>
            <person name="Walenz B."/>
            <person name="Wang J."/>
            <person name="Wasserman M."/>
            <person name="Watts T."/>
            <person name="Wilson D."/>
            <person name="Wilson R.K."/>
            <person name="Wing R.A."/>
            <person name="Wolfner M.F."/>
            <person name="Wong A."/>
            <person name="Wong G.K."/>
            <person name="Wu C.I."/>
            <person name="Wu G."/>
            <person name="Yamamoto D."/>
            <person name="Yang H.P."/>
            <person name="Yang S.P."/>
            <person name="Yorke J.A."/>
            <person name="Yoshida K."/>
            <person name="Zdobnov E."/>
            <person name="Zhang P."/>
            <person name="Zhang Y."/>
            <person name="Zimin A.V."/>
            <person name="Baldwin J."/>
            <person name="Abdouelleil A."/>
            <person name="Abdulkadir J."/>
            <person name="Abebe A."/>
            <person name="Abera B."/>
            <person name="Abreu J."/>
            <person name="Acer S.C."/>
            <person name="Aftuck L."/>
            <person name="Alexander A."/>
            <person name="An P."/>
            <person name="Anderson E."/>
            <person name="Anderson S."/>
            <person name="Arachi H."/>
            <person name="Azer M."/>
            <person name="Bachantsang P."/>
            <person name="Barry A."/>
            <person name="Bayul T."/>
            <person name="Berlin A."/>
            <person name="Bessette D."/>
            <person name="Bloom T."/>
            <person name="Blye J."/>
            <person name="Boguslavskiy L."/>
            <person name="Bonnet C."/>
            <person name="Boukhgalter B."/>
            <person name="Bourzgui I."/>
            <person name="Brown A."/>
            <person name="Cahill P."/>
            <person name="Channer S."/>
            <person name="Cheshatsang Y."/>
            <person name="Chuda L."/>
            <person name="Citroen M."/>
            <person name="Collymore A."/>
            <person name="Cooke P."/>
            <person name="Costello M."/>
            <person name="D'Aco K."/>
            <person name="Daza R."/>
            <person name="De Haan G."/>
            <person name="DeGray S."/>
            <person name="DeMaso C."/>
            <person name="Dhargay N."/>
            <person name="Dooley K."/>
            <person name="Dooley E."/>
            <person name="Doricent M."/>
            <person name="Dorje P."/>
            <person name="Dorjee K."/>
            <person name="Dupes A."/>
            <person name="Elong R."/>
            <person name="Falk J."/>
            <person name="Farina A."/>
            <person name="Faro S."/>
            <person name="Ferguson D."/>
            <person name="Fisher S."/>
            <person name="Foley C.D."/>
            <person name="Franke A."/>
            <person name="Friedrich D."/>
            <person name="Gadbois L."/>
            <person name="Gearin G."/>
            <person name="Gearin C.R."/>
            <person name="Giannoukos G."/>
            <person name="Goode T."/>
            <person name="Graham J."/>
            <person name="Grandbois E."/>
            <person name="Grewal S."/>
            <person name="Gyaltsen K."/>
            <person name="Hafez N."/>
            <person name="Hagos B."/>
            <person name="Hall J."/>
            <person name="Henson C."/>
            <person name="Hollinger A."/>
            <person name="Honan T."/>
            <person name="Huard M.D."/>
            <person name="Hughes L."/>
            <person name="Hurhula B."/>
            <person name="Husby M.E."/>
            <person name="Kamat A."/>
            <person name="Kanga B."/>
            <person name="Kashin S."/>
            <person name="Khazanovich D."/>
            <person name="Kisner P."/>
            <person name="Lance K."/>
            <person name="Lara M."/>
            <person name="Lee W."/>
            <person name="Lennon N."/>
            <person name="Letendre F."/>
            <person name="LeVine R."/>
            <person name="Lipovsky A."/>
            <person name="Liu X."/>
            <person name="Liu J."/>
            <person name="Liu S."/>
            <person name="Lokyitsang T."/>
            <person name="Lokyitsang Y."/>
            <person name="Lubonja R."/>
            <person name="Lui A."/>
            <person name="MacDonald P."/>
            <person name="Magnisalis V."/>
            <person name="Maru K."/>
            <person name="Matthews C."/>
            <person name="McCusker W."/>
            <person name="McDonough S."/>
            <person name="Mehta T."/>
            <person name="Meldrim J."/>
            <person name="Meneus L."/>
            <person name="Mihai O."/>
            <person name="Mihalev A."/>
            <person name="Mihova T."/>
            <person name="Mittelman R."/>
            <person name="Mlenga V."/>
            <person name="Montmayeur A."/>
            <person name="Mulrain L."/>
            <person name="Navidi A."/>
            <person name="Naylor J."/>
            <person name="Negash T."/>
            <person name="Nguyen T."/>
            <person name="Nguyen N."/>
            <person name="Nicol R."/>
            <person name="Norbu C."/>
            <person name="Norbu N."/>
            <person name="Novod N."/>
            <person name="O'Neill B."/>
            <person name="Osman S."/>
            <person name="Markiewicz E."/>
            <person name="Oyono O.L."/>
            <person name="Patti C."/>
            <person name="Phunkhang P."/>
            <person name="Pierre F."/>
            <person name="Priest M."/>
            <person name="Raghuraman S."/>
            <person name="Rege F."/>
            <person name="Reyes R."/>
            <person name="Rise C."/>
            <person name="Rogov P."/>
            <person name="Ross K."/>
            <person name="Ryan E."/>
            <person name="Settipalli S."/>
            <person name="Shea T."/>
            <person name="Sherpa N."/>
            <person name="Shi L."/>
            <person name="Shih D."/>
            <person name="Sparrow T."/>
            <person name="Spaulding J."/>
            <person name="Stalker J."/>
            <person name="Stange-Thomann N."/>
            <person name="Stavropoulos S."/>
            <person name="Stone C."/>
            <person name="Strader C."/>
            <person name="Tesfaye S."/>
            <person name="Thomson T."/>
            <person name="Thoulutsang Y."/>
            <person name="Thoulutsang D."/>
            <person name="Topham K."/>
            <person name="Topping I."/>
            <person name="Tsamla T."/>
            <person name="Vassiliev H."/>
            <person name="Vo A."/>
            <person name="Wangchuk T."/>
            <person name="Wangdi T."/>
            <person name="Weiand M."/>
            <person name="Wilkinson J."/>
            <person name="Wilson A."/>
            <person name="Yadav S."/>
            <person name="Young G."/>
            <person name="Yu Q."/>
            <person name="Zembek L."/>
            <person name="Zhong D."/>
            <person name="Zimmer A."/>
            <person name="Zwirko Z."/>
            <person name="Jaffe D.B."/>
            <person name="Alvarez P."/>
            <person name="Brockman W."/>
            <person name="Butler J."/>
            <person name="Chin C."/>
            <person name="Gnerre S."/>
            <person name="Grabherr M."/>
            <person name="Kleber M."/>
            <person name="Mauceli E."/>
            <person name="MacCallum I."/>
        </authorList>
    </citation>
    <scope>NUCLEOTIDE SEQUENCE [LARGE SCALE GENOMIC DNA]</scope>
    <source>
        <strain evidence="3">Tucson 15010-1051.87</strain>
    </source>
</reference>
<dbReference type="Proteomes" id="UP000008792">
    <property type="component" value="Unassembled WGS sequence"/>
</dbReference>
<protein>
    <submittedName>
        <fullName evidence="2">Uncharacterized protein</fullName>
    </submittedName>
</protein>
<dbReference type="SMR" id="B4MA67"/>
<evidence type="ECO:0000313" key="3">
    <source>
        <dbReference type="Proteomes" id="UP000008792"/>
    </source>
</evidence>
<keyword evidence="1" id="KW-0812">Transmembrane</keyword>
<dbReference type="InParanoid" id="B4MA67"/>
<keyword evidence="1" id="KW-0472">Membrane</keyword>
<dbReference type="HOGENOM" id="CLU_1951052_0_0_1"/>
<dbReference type="KEGG" id="dvi:6634837"/>
<keyword evidence="1" id="KW-1133">Transmembrane helix</keyword>
<evidence type="ECO:0000313" key="2">
    <source>
        <dbReference type="EMBL" id="EDW66126.1"/>
    </source>
</evidence>
<accession>B4MA67</accession>
<feature type="transmembrane region" description="Helical" evidence="1">
    <location>
        <begin position="7"/>
        <end position="27"/>
    </location>
</feature>